<organism evidence="10 11">
    <name type="scientific">Neonectria ditissima</name>
    <dbReference type="NCBI Taxonomy" id="78410"/>
    <lineage>
        <taxon>Eukaryota</taxon>
        <taxon>Fungi</taxon>
        <taxon>Dikarya</taxon>
        <taxon>Ascomycota</taxon>
        <taxon>Pezizomycotina</taxon>
        <taxon>Sordariomycetes</taxon>
        <taxon>Hypocreomycetidae</taxon>
        <taxon>Hypocreales</taxon>
        <taxon>Nectriaceae</taxon>
        <taxon>Neonectria</taxon>
    </lineage>
</organism>
<dbReference type="GO" id="GO:0005537">
    <property type="term" value="F:D-mannose binding"/>
    <property type="evidence" value="ECO:0007669"/>
    <property type="project" value="TreeGrafter"/>
</dbReference>
<evidence type="ECO:0000313" key="11">
    <source>
        <dbReference type="Proteomes" id="UP000050424"/>
    </source>
</evidence>
<feature type="signal peptide" evidence="8">
    <location>
        <begin position="1"/>
        <end position="20"/>
    </location>
</feature>
<comment type="subcellular location">
    <subcellularLocation>
        <location evidence="1">Membrane</location>
        <topology evidence="1">Single-pass type I membrane protein</topology>
    </subcellularLocation>
</comment>
<dbReference type="GO" id="GO:0005793">
    <property type="term" value="C:endoplasmic reticulum-Golgi intermediate compartment"/>
    <property type="evidence" value="ECO:0007669"/>
    <property type="project" value="TreeGrafter"/>
</dbReference>
<dbReference type="AlphaFoldDB" id="A0A0P7AS51"/>
<sequence length="310" mass="34552">MRLSSLPAVLLGAFAWTASALSPDDGNVKSITPYLDSDMQSRWYDFGGDTIVRTDSYIRLTSDRPSQSGWMYSRVPLTATNWQVEVEFKISGKNQLYGDGLAMWITRQRAQAGTVFGGPDKFEGLGIFIDTYKNNRPGVVFPYVSAMFGDGQISYDKAHDGKSTELAGCSARGIRHASVPTKLRLTYFQDKQLKLELQYKDEDDWMLCFESEEPPAIPNIAYVGFTAETGELSDNHDIISVTAKNLYIQPGNKPGQAGSKSRKNNAKKNKKKSGGSWTWFFTKIILFILVVGGAYVGFTAWRAKSKSHRF</sequence>
<reference evidence="10 11" key="1">
    <citation type="submission" date="2015-09" db="EMBL/GenBank/DDBJ databases">
        <title>Draft genome of a European isolate of the apple canker pathogen Neonectria ditissima.</title>
        <authorList>
            <person name="Gomez-Cortecero A."/>
            <person name="Harrison R.J."/>
            <person name="Armitage A.D."/>
        </authorList>
    </citation>
    <scope>NUCLEOTIDE SEQUENCE [LARGE SCALE GENOMIC DNA]</scope>
    <source>
        <strain evidence="10 11">R09/05</strain>
    </source>
</reference>
<keyword evidence="4 7" id="KW-1133">Transmembrane helix</keyword>
<dbReference type="PANTHER" id="PTHR12223">
    <property type="entry name" value="VESICULAR MANNOSE-BINDING LECTIN"/>
    <property type="match status" value="1"/>
</dbReference>
<dbReference type="InterPro" id="IPR013320">
    <property type="entry name" value="ConA-like_dom_sf"/>
</dbReference>
<dbReference type="Pfam" id="PF03388">
    <property type="entry name" value="Lectin_leg-like"/>
    <property type="match status" value="1"/>
</dbReference>
<accession>A0A0P7AS51</accession>
<feature type="transmembrane region" description="Helical" evidence="7">
    <location>
        <begin position="277"/>
        <end position="301"/>
    </location>
</feature>
<keyword evidence="5 7" id="KW-0472">Membrane</keyword>
<dbReference type="GO" id="GO:0006888">
    <property type="term" value="P:endoplasmic reticulum to Golgi vesicle-mediated transport"/>
    <property type="evidence" value="ECO:0007669"/>
    <property type="project" value="TreeGrafter"/>
</dbReference>
<evidence type="ECO:0000256" key="8">
    <source>
        <dbReference type="SAM" id="SignalP"/>
    </source>
</evidence>
<dbReference type="FunFam" id="2.60.120.200:FF:000095">
    <property type="entry name" value="Lectin family integral membrane protein"/>
    <property type="match status" value="1"/>
</dbReference>
<dbReference type="GO" id="GO:0005789">
    <property type="term" value="C:endoplasmic reticulum membrane"/>
    <property type="evidence" value="ECO:0007669"/>
    <property type="project" value="TreeGrafter"/>
</dbReference>
<evidence type="ECO:0000256" key="2">
    <source>
        <dbReference type="ARBA" id="ARBA00022692"/>
    </source>
</evidence>
<proteinExistence type="predicted"/>
<keyword evidence="3 8" id="KW-0732">Signal</keyword>
<name>A0A0P7AS51_9HYPO</name>
<comment type="caution">
    <text evidence="10">The sequence shown here is derived from an EMBL/GenBank/DDBJ whole genome shotgun (WGS) entry which is preliminary data.</text>
</comment>
<evidence type="ECO:0000256" key="1">
    <source>
        <dbReference type="ARBA" id="ARBA00004479"/>
    </source>
</evidence>
<evidence type="ECO:0000256" key="7">
    <source>
        <dbReference type="SAM" id="Phobius"/>
    </source>
</evidence>
<protein>
    <recommendedName>
        <fullName evidence="9">L-type lectin-like domain-containing protein</fullName>
    </recommendedName>
</protein>
<evidence type="ECO:0000259" key="9">
    <source>
        <dbReference type="PROSITE" id="PS51328"/>
    </source>
</evidence>
<dbReference type="InterPro" id="IPR005052">
    <property type="entry name" value="Lectin_leg"/>
</dbReference>
<feature type="domain" description="L-type lectin-like" evidence="9">
    <location>
        <begin position="22"/>
        <end position="246"/>
    </location>
</feature>
<dbReference type="CDD" id="cd07308">
    <property type="entry name" value="lectin_leg-like"/>
    <property type="match status" value="1"/>
</dbReference>
<dbReference type="GO" id="GO:0000139">
    <property type="term" value="C:Golgi membrane"/>
    <property type="evidence" value="ECO:0007669"/>
    <property type="project" value="TreeGrafter"/>
</dbReference>
<dbReference type="Proteomes" id="UP000050424">
    <property type="component" value="Unassembled WGS sequence"/>
</dbReference>
<dbReference type="PROSITE" id="PS51328">
    <property type="entry name" value="L_LECTIN_LIKE"/>
    <property type="match status" value="1"/>
</dbReference>
<keyword evidence="2 7" id="KW-0812">Transmembrane</keyword>
<evidence type="ECO:0000256" key="4">
    <source>
        <dbReference type="ARBA" id="ARBA00022989"/>
    </source>
</evidence>
<dbReference type="STRING" id="78410.A0A0P7AS51"/>
<dbReference type="EMBL" id="LKCW01000170">
    <property type="protein sequence ID" value="KPM37298.1"/>
    <property type="molecule type" value="Genomic_DNA"/>
</dbReference>
<dbReference type="Gene3D" id="2.60.120.200">
    <property type="match status" value="1"/>
</dbReference>
<gene>
    <name evidence="10" type="ORF">AK830_g9279</name>
</gene>
<feature type="compositionally biased region" description="Basic residues" evidence="6">
    <location>
        <begin position="260"/>
        <end position="273"/>
    </location>
</feature>
<feature type="chain" id="PRO_5006135024" description="L-type lectin-like domain-containing protein" evidence="8">
    <location>
        <begin position="21"/>
        <end position="310"/>
    </location>
</feature>
<feature type="region of interest" description="Disordered" evidence="6">
    <location>
        <begin position="250"/>
        <end position="273"/>
    </location>
</feature>
<keyword evidence="11" id="KW-1185">Reference proteome</keyword>
<dbReference type="InterPro" id="IPR051136">
    <property type="entry name" value="Intracellular_Lectin-GPT"/>
</dbReference>
<dbReference type="PANTHER" id="PTHR12223:SF45">
    <property type="entry name" value="RE50040P"/>
    <property type="match status" value="1"/>
</dbReference>
<dbReference type="OrthoDB" id="270293at2759"/>
<evidence type="ECO:0000256" key="5">
    <source>
        <dbReference type="ARBA" id="ARBA00023136"/>
    </source>
</evidence>
<evidence type="ECO:0000256" key="3">
    <source>
        <dbReference type="ARBA" id="ARBA00022729"/>
    </source>
</evidence>
<dbReference type="GO" id="GO:0030134">
    <property type="term" value="C:COPII-coated ER to Golgi transport vesicle"/>
    <property type="evidence" value="ECO:0007669"/>
    <property type="project" value="TreeGrafter"/>
</dbReference>
<evidence type="ECO:0000256" key="6">
    <source>
        <dbReference type="SAM" id="MobiDB-lite"/>
    </source>
</evidence>
<evidence type="ECO:0000313" key="10">
    <source>
        <dbReference type="EMBL" id="KPM37298.1"/>
    </source>
</evidence>
<dbReference type="SUPFAM" id="SSF49899">
    <property type="entry name" value="Concanavalin A-like lectins/glucanases"/>
    <property type="match status" value="1"/>
</dbReference>